<evidence type="ECO:0000256" key="6">
    <source>
        <dbReference type="SAM" id="Phobius"/>
    </source>
</evidence>
<feature type="transmembrane region" description="Helical" evidence="6">
    <location>
        <begin position="57"/>
        <end position="77"/>
    </location>
</feature>
<feature type="transmembrane region" description="Helical" evidence="6">
    <location>
        <begin position="341"/>
        <end position="363"/>
    </location>
</feature>
<evidence type="ECO:0000259" key="7">
    <source>
        <dbReference type="PROSITE" id="PS50850"/>
    </source>
</evidence>
<feature type="transmembrane region" description="Helical" evidence="6">
    <location>
        <begin position="173"/>
        <end position="193"/>
    </location>
</feature>
<evidence type="ECO:0000256" key="2">
    <source>
        <dbReference type="ARBA" id="ARBA00022475"/>
    </source>
</evidence>
<gene>
    <name evidence="8" type="ORF">NX778_21355</name>
</gene>
<protein>
    <submittedName>
        <fullName evidence="8">MFS transporter</fullName>
    </submittedName>
</protein>
<proteinExistence type="predicted"/>
<feature type="transmembrane region" description="Helical" evidence="6">
    <location>
        <begin position="221"/>
        <end position="246"/>
    </location>
</feature>
<dbReference type="Pfam" id="PF07690">
    <property type="entry name" value="MFS_1"/>
    <property type="match status" value="1"/>
</dbReference>
<keyword evidence="2" id="KW-1003">Cell membrane</keyword>
<dbReference type="SUPFAM" id="SSF103473">
    <property type="entry name" value="MFS general substrate transporter"/>
    <property type="match status" value="1"/>
</dbReference>
<keyword evidence="3 6" id="KW-0812">Transmembrane</keyword>
<dbReference type="InterPro" id="IPR036259">
    <property type="entry name" value="MFS_trans_sf"/>
</dbReference>
<feature type="transmembrane region" description="Helical" evidence="6">
    <location>
        <begin position="146"/>
        <end position="167"/>
    </location>
</feature>
<dbReference type="InterPro" id="IPR050189">
    <property type="entry name" value="MFS_Efflux_Transporters"/>
</dbReference>
<dbReference type="Gene3D" id="1.20.1250.20">
    <property type="entry name" value="MFS general substrate transporter like domains"/>
    <property type="match status" value="2"/>
</dbReference>
<dbReference type="Proteomes" id="UP001204621">
    <property type="component" value="Unassembled WGS sequence"/>
</dbReference>
<dbReference type="PROSITE" id="PS50850">
    <property type="entry name" value="MFS"/>
    <property type="match status" value="1"/>
</dbReference>
<keyword evidence="5 6" id="KW-0472">Membrane</keyword>
<comment type="caution">
    <text evidence="8">The sequence shown here is derived from an EMBL/GenBank/DDBJ whole genome shotgun (WGS) entry which is preliminary data.</text>
</comment>
<feature type="transmembrane region" description="Helical" evidence="6">
    <location>
        <begin position="309"/>
        <end position="329"/>
    </location>
</feature>
<dbReference type="PANTHER" id="PTHR43124:SF3">
    <property type="entry name" value="CHLORAMPHENICOL EFFLUX PUMP RV0191"/>
    <property type="match status" value="1"/>
</dbReference>
<name>A0ABT2D309_9BURK</name>
<dbReference type="EMBL" id="JANUGU010000009">
    <property type="protein sequence ID" value="MCS0660628.1"/>
    <property type="molecule type" value="Genomic_DNA"/>
</dbReference>
<evidence type="ECO:0000256" key="1">
    <source>
        <dbReference type="ARBA" id="ARBA00004651"/>
    </source>
</evidence>
<reference evidence="8 9" key="1">
    <citation type="submission" date="2022-08" db="EMBL/GenBank/DDBJ databases">
        <title>Reclassification of Massilia species as members of the genera Telluria, Duganella, Pseudoduganella, Mokoshia gen. nov. and Zemynaea gen. nov. using orthogonal and non-orthogonal genome-based approaches.</title>
        <authorList>
            <person name="Bowman J.P."/>
        </authorList>
    </citation>
    <scope>NUCLEOTIDE SEQUENCE [LARGE SCALE GENOMIC DNA]</scope>
    <source>
        <strain evidence="8 9">JCM 31606</strain>
    </source>
</reference>
<evidence type="ECO:0000256" key="5">
    <source>
        <dbReference type="ARBA" id="ARBA00023136"/>
    </source>
</evidence>
<evidence type="ECO:0000313" key="9">
    <source>
        <dbReference type="Proteomes" id="UP001204621"/>
    </source>
</evidence>
<evidence type="ECO:0000256" key="4">
    <source>
        <dbReference type="ARBA" id="ARBA00022989"/>
    </source>
</evidence>
<feature type="transmembrane region" description="Helical" evidence="6">
    <location>
        <begin position="115"/>
        <end position="134"/>
    </location>
</feature>
<feature type="transmembrane region" description="Helical" evidence="6">
    <location>
        <begin position="258"/>
        <end position="278"/>
    </location>
</feature>
<comment type="subcellular location">
    <subcellularLocation>
        <location evidence="1">Cell membrane</location>
        <topology evidence="1">Multi-pass membrane protein</topology>
    </subcellularLocation>
</comment>
<feature type="transmembrane region" description="Helical" evidence="6">
    <location>
        <begin position="375"/>
        <end position="394"/>
    </location>
</feature>
<keyword evidence="4 6" id="KW-1133">Transmembrane helix</keyword>
<feature type="domain" description="Major facilitator superfamily (MFS) profile" evidence="7">
    <location>
        <begin position="17"/>
        <end position="399"/>
    </location>
</feature>
<dbReference type="InterPro" id="IPR020846">
    <property type="entry name" value="MFS_dom"/>
</dbReference>
<dbReference type="PANTHER" id="PTHR43124">
    <property type="entry name" value="PURINE EFFLUX PUMP PBUE"/>
    <property type="match status" value="1"/>
</dbReference>
<feature type="transmembrane region" description="Helical" evidence="6">
    <location>
        <begin position="84"/>
        <end position="103"/>
    </location>
</feature>
<accession>A0ABT2D309</accession>
<sequence length="415" mass="43934">MMADESTPRFATQEQWVIYYLAVVAAMMAMQMSSLGFSPLLPAIQRDFAMSFSQVGTFTGVYGLVALVVSVPAGVLAKQFGEKRVLGVGLAVLALGLFGLSVAENFGQAITARVVWIFGYRLAFVCVMTAIALTAPPHLKGRAMGVLGAMSSLATVFGAPFCAGIATSMGWRHAIMAFGGAAIIGLFIFYLFYRQRPEVVQQARKGGGDQRGAFSAFRIPIVWTIPLLGLANAGGFAATFFLPAALKAQFSLDASASAQVISIAYVSAIVVNPLCGYLSDRFNRWLVLAGMMALMIPATLAMMSHDLVVFQVAAAALISLGLSSTNQVYPAVSELVRGKDVGPLMGITALGGGIFGYLGPQALGWLRDWSNGFVAGWWALSGVAAFSMCLFLFLKHYADRNNARLEAARTVGAAA</sequence>
<evidence type="ECO:0000313" key="8">
    <source>
        <dbReference type="EMBL" id="MCS0660628.1"/>
    </source>
</evidence>
<dbReference type="InterPro" id="IPR011701">
    <property type="entry name" value="MFS"/>
</dbReference>
<evidence type="ECO:0000256" key="3">
    <source>
        <dbReference type="ARBA" id="ARBA00022692"/>
    </source>
</evidence>
<organism evidence="8 9">
    <name type="scientific">Massilia terrae</name>
    <dbReference type="NCBI Taxonomy" id="1811224"/>
    <lineage>
        <taxon>Bacteria</taxon>
        <taxon>Pseudomonadati</taxon>
        <taxon>Pseudomonadota</taxon>
        <taxon>Betaproteobacteria</taxon>
        <taxon>Burkholderiales</taxon>
        <taxon>Oxalobacteraceae</taxon>
        <taxon>Telluria group</taxon>
        <taxon>Massilia</taxon>
    </lineage>
</organism>
<feature type="transmembrane region" description="Helical" evidence="6">
    <location>
        <begin position="16"/>
        <end position="37"/>
    </location>
</feature>
<dbReference type="RefSeq" id="WP_258813821.1">
    <property type="nucleotide sequence ID" value="NZ_JANUGU010000009.1"/>
</dbReference>
<feature type="transmembrane region" description="Helical" evidence="6">
    <location>
        <begin position="285"/>
        <end position="303"/>
    </location>
</feature>
<keyword evidence="9" id="KW-1185">Reference proteome</keyword>